<gene>
    <name evidence="2" type="ORF">Pfra01_001289800</name>
</gene>
<keyword evidence="3" id="KW-1185">Reference proteome</keyword>
<dbReference type="AlphaFoldDB" id="A0A9W7CUM1"/>
<sequence>MARTKRKWTREAIEEAILQNARVNATPAESEDAAAKRKRQQKRSNKKRNSIKEPNALSVTGIESAAPQAVPVIPVQSMLQAQTTLEQEGKQEEEGPADHQQQFAAAYAEGQREASEAEPQVTRPSKADRAAATRARNAKQQRARRANMTASQTERRRAKDRERQRARRAQLTGSQRAATRMVDRQRRLDRRIKMLTNAPRPNMKIILGVQRFVLSKQTKSMMSTASKIACVDATVM</sequence>
<comment type="caution">
    <text evidence="2">The sequence shown here is derived from an EMBL/GenBank/DDBJ whole genome shotgun (WGS) entry which is preliminary data.</text>
</comment>
<feature type="region of interest" description="Disordered" evidence="1">
    <location>
        <begin position="20"/>
        <end position="59"/>
    </location>
</feature>
<name>A0A9W7CUM1_9STRA</name>
<feature type="compositionally biased region" description="Basic residues" evidence="1">
    <location>
        <begin position="36"/>
        <end position="49"/>
    </location>
</feature>
<feature type="compositionally biased region" description="Basic residues" evidence="1">
    <location>
        <begin position="136"/>
        <end position="145"/>
    </location>
</feature>
<accession>A0A9W7CUM1</accession>
<evidence type="ECO:0000256" key="1">
    <source>
        <dbReference type="SAM" id="MobiDB-lite"/>
    </source>
</evidence>
<feature type="compositionally biased region" description="Basic and acidic residues" evidence="1">
    <location>
        <begin position="153"/>
        <end position="163"/>
    </location>
</feature>
<dbReference type="EMBL" id="BSXT01001313">
    <property type="protein sequence ID" value="GMF41134.1"/>
    <property type="molecule type" value="Genomic_DNA"/>
</dbReference>
<proteinExistence type="predicted"/>
<evidence type="ECO:0000313" key="3">
    <source>
        <dbReference type="Proteomes" id="UP001165121"/>
    </source>
</evidence>
<protein>
    <submittedName>
        <fullName evidence="2">Unnamed protein product</fullName>
    </submittedName>
</protein>
<feature type="region of interest" description="Disordered" evidence="1">
    <location>
        <begin position="105"/>
        <end position="183"/>
    </location>
</feature>
<organism evidence="2 3">
    <name type="scientific">Phytophthora fragariaefolia</name>
    <dbReference type="NCBI Taxonomy" id="1490495"/>
    <lineage>
        <taxon>Eukaryota</taxon>
        <taxon>Sar</taxon>
        <taxon>Stramenopiles</taxon>
        <taxon>Oomycota</taxon>
        <taxon>Peronosporomycetes</taxon>
        <taxon>Peronosporales</taxon>
        <taxon>Peronosporaceae</taxon>
        <taxon>Phytophthora</taxon>
    </lineage>
</organism>
<dbReference type="Proteomes" id="UP001165121">
    <property type="component" value="Unassembled WGS sequence"/>
</dbReference>
<reference evidence="2" key="1">
    <citation type="submission" date="2023-04" db="EMBL/GenBank/DDBJ databases">
        <title>Phytophthora fragariaefolia NBRC 109709.</title>
        <authorList>
            <person name="Ichikawa N."/>
            <person name="Sato H."/>
            <person name="Tonouchi N."/>
        </authorList>
    </citation>
    <scope>NUCLEOTIDE SEQUENCE</scope>
    <source>
        <strain evidence="2">NBRC 109709</strain>
    </source>
</reference>
<evidence type="ECO:0000313" key="2">
    <source>
        <dbReference type="EMBL" id="GMF41134.1"/>
    </source>
</evidence>